<dbReference type="EMBL" id="JABFJW010000061">
    <property type="protein sequence ID" value="NOK09451.1"/>
    <property type="molecule type" value="Genomic_DNA"/>
</dbReference>
<protein>
    <submittedName>
        <fullName evidence="1">Uncharacterized protein</fullName>
    </submittedName>
</protein>
<dbReference type="AlphaFoldDB" id="A0A7Y4JQS3"/>
<name>A0A7Y4JQS3_9BACT</name>
<comment type="caution">
    <text evidence="1">The sequence shown here is derived from an EMBL/GenBank/DDBJ whole genome shotgun (WGS) entry which is preliminary data.</text>
</comment>
<accession>A0A7Y4JQS3</accession>
<organism evidence="1 2">
    <name type="scientific">Corallococcus exercitus</name>
    <dbReference type="NCBI Taxonomy" id="2316736"/>
    <lineage>
        <taxon>Bacteria</taxon>
        <taxon>Pseudomonadati</taxon>
        <taxon>Myxococcota</taxon>
        <taxon>Myxococcia</taxon>
        <taxon>Myxococcales</taxon>
        <taxon>Cystobacterineae</taxon>
        <taxon>Myxococcaceae</taxon>
        <taxon>Corallococcus</taxon>
    </lineage>
</organism>
<evidence type="ECO:0000313" key="1">
    <source>
        <dbReference type="EMBL" id="NOK09451.1"/>
    </source>
</evidence>
<dbReference type="Proteomes" id="UP000528460">
    <property type="component" value="Unassembled WGS sequence"/>
</dbReference>
<gene>
    <name evidence="1" type="ORF">HNS30_10455</name>
</gene>
<sequence>MKEAPKTPGALMVQACVLLEQGALDPAAQTLARLREVAPEQAEGRVLEALVRQRRANPAGEWREAFIAAWIEAGRPDFSGEPLLPAETPGWGPEAIRAVWTGTQAPDTRLLAALMVGPSQEQQRWIARHLSEVADPDLLRATLETFHSETMDETARRQIQASLRERLTPLAAESRESQLPLLMLLEDTSQEAPLTKEELQALERIAALPRYRTTSFARLYADAERRMKVAGIQAPVDGAFMAAVGELALVGPMVLFKRVKATTELPEKERIRLGRALWTLGERIAEGNTLVERLVGLRQMEQAAGLLPDFEVKRAQVAADLARGRAMVAASNQIHLDGWPLPSLHRDWLKASLDNEWKHLSALVAP</sequence>
<reference evidence="1 2" key="1">
    <citation type="submission" date="2020-05" db="EMBL/GenBank/DDBJ databases">
        <authorList>
            <person name="Whitworth D."/>
        </authorList>
    </citation>
    <scope>NUCLEOTIDE SEQUENCE [LARGE SCALE GENOMIC DNA]</scope>
    <source>
        <strain evidence="1 2">CA046A</strain>
    </source>
</reference>
<dbReference type="RefSeq" id="WP_171413637.1">
    <property type="nucleotide sequence ID" value="NZ_JABFJW010000061.1"/>
</dbReference>
<evidence type="ECO:0000313" key="2">
    <source>
        <dbReference type="Proteomes" id="UP000528460"/>
    </source>
</evidence>
<proteinExistence type="predicted"/>